<feature type="coiled-coil region" evidence="1">
    <location>
        <begin position="182"/>
        <end position="209"/>
    </location>
</feature>
<dbReference type="OrthoDB" id="5381491at2"/>
<evidence type="ECO:0000256" key="1">
    <source>
        <dbReference type="SAM" id="Coils"/>
    </source>
</evidence>
<sequence length="282" mass="32652">MSVKTVNRVLIIVTLSIGMCYFTACNQSQYSEKITTDNAEITESYDAVVENETNDSKNPQLPKNLKIIKSANVKYKVKNVKTATNTIKQSASVFNAYISDLRFENSLYSLENRFTVKIPQEHFDAMMDSIVQVADFIDYENITTDNVTEQYIDLQSRLKTKLEVKERYEIILRKSAKTVKDILATEEKLRVIQEEIEAAQGKLKYLTNKVAYSTIQIDLYETVDYKEEPETYSKSFWSKSKDALVFGWELVEAIVLGIIYIWPLLLIGFFLTFLLRKRFVKK</sequence>
<comment type="caution">
    <text evidence="4">The sequence shown here is derived from an EMBL/GenBank/DDBJ whole genome shotgun (WGS) entry which is preliminary data.</text>
</comment>
<organism evidence="4 5">
    <name type="scientific">Maribacter algarum</name>
    <name type="common">ex Zhang et al. 2020</name>
    <dbReference type="NCBI Taxonomy" id="2578118"/>
    <lineage>
        <taxon>Bacteria</taxon>
        <taxon>Pseudomonadati</taxon>
        <taxon>Bacteroidota</taxon>
        <taxon>Flavobacteriia</taxon>
        <taxon>Flavobacteriales</taxon>
        <taxon>Flavobacteriaceae</taxon>
        <taxon>Maribacter</taxon>
    </lineage>
</organism>
<accession>A0A5S3PT90</accession>
<feature type="transmembrane region" description="Helical" evidence="2">
    <location>
        <begin position="253"/>
        <end position="275"/>
    </location>
</feature>
<keyword evidence="1" id="KW-0175">Coiled coil</keyword>
<proteinExistence type="predicted"/>
<name>A0A5S3PT90_9FLAO</name>
<dbReference type="Pfam" id="PF14257">
    <property type="entry name" value="DUF4349"/>
    <property type="match status" value="1"/>
</dbReference>
<reference evidence="4 5" key="1">
    <citation type="submission" date="2019-05" db="EMBL/GenBank/DDBJ databases">
        <authorList>
            <person name="Zhang J.-Y."/>
            <person name="Feg X."/>
            <person name="Du Z.-J."/>
        </authorList>
    </citation>
    <scope>NUCLEOTIDE SEQUENCE [LARGE SCALE GENOMIC DNA]</scope>
    <source>
        <strain evidence="4 5">RZ26</strain>
    </source>
</reference>
<dbReference type="EMBL" id="VATY01000003">
    <property type="protein sequence ID" value="TMM55900.1"/>
    <property type="molecule type" value="Genomic_DNA"/>
</dbReference>
<feature type="domain" description="DUF4349" evidence="3">
    <location>
        <begin position="66"/>
        <end position="275"/>
    </location>
</feature>
<dbReference type="InterPro" id="IPR025645">
    <property type="entry name" value="DUF4349"/>
</dbReference>
<dbReference type="RefSeq" id="WP_138658768.1">
    <property type="nucleotide sequence ID" value="NZ_VATY01000003.1"/>
</dbReference>
<evidence type="ECO:0000313" key="5">
    <source>
        <dbReference type="Proteomes" id="UP000310314"/>
    </source>
</evidence>
<dbReference type="AlphaFoldDB" id="A0A5S3PT90"/>
<evidence type="ECO:0000313" key="4">
    <source>
        <dbReference type="EMBL" id="TMM55900.1"/>
    </source>
</evidence>
<keyword evidence="2" id="KW-1133">Transmembrane helix</keyword>
<gene>
    <name evidence="4" type="ORF">FEE95_14725</name>
</gene>
<keyword evidence="5" id="KW-1185">Reference proteome</keyword>
<evidence type="ECO:0000259" key="3">
    <source>
        <dbReference type="Pfam" id="PF14257"/>
    </source>
</evidence>
<protein>
    <submittedName>
        <fullName evidence="4">DUF4349 domain-containing protein</fullName>
    </submittedName>
</protein>
<evidence type="ECO:0000256" key="2">
    <source>
        <dbReference type="SAM" id="Phobius"/>
    </source>
</evidence>
<keyword evidence="2" id="KW-0472">Membrane</keyword>
<keyword evidence="2" id="KW-0812">Transmembrane</keyword>
<dbReference type="Proteomes" id="UP000310314">
    <property type="component" value="Unassembled WGS sequence"/>
</dbReference>